<dbReference type="CDD" id="cd03586">
    <property type="entry name" value="PolY_Pol_IV_kappa"/>
    <property type="match status" value="1"/>
</dbReference>
<keyword evidence="12 15" id="KW-0238">DNA-binding</keyword>
<evidence type="ECO:0000259" key="16">
    <source>
        <dbReference type="PROSITE" id="PS50173"/>
    </source>
</evidence>
<evidence type="ECO:0000313" key="18">
    <source>
        <dbReference type="Proteomes" id="UP001501321"/>
    </source>
</evidence>
<evidence type="ECO:0000256" key="7">
    <source>
        <dbReference type="ARBA" id="ARBA00022705"/>
    </source>
</evidence>
<dbReference type="InterPro" id="IPR043128">
    <property type="entry name" value="Rev_trsase/Diguanyl_cyclase"/>
</dbReference>
<evidence type="ECO:0000256" key="10">
    <source>
        <dbReference type="ARBA" id="ARBA00022842"/>
    </source>
</evidence>
<dbReference type="EMBL" id="BAABFC010000014">
    <property type="protein sequence ID" value="GAA4500686.1"/>
    <property type="molecule type" value="Genomic_DNA"/>
</dbReference>
<keyword evidence="7 15" id="KW-0235">DNA replication</keyword>
<sequence>MRKIIHIDMDCFFAAVEMREDPSLRTVPLAIGGAADRRGVIATCNYVARRFGVRSAMATAHALRLCPGLRVLPGRMALYKQVSRQLQDIFARYSHLVEPLSLDEAYLDVSASPLCGGSATRIAEAIRRDIAQELHLTASAGVAPNKFLAKIASEQNKPDGLFVISPAEASAFAAQLPLVKIPGIGQKSAERLAAVGLYQGKDVLAWPKSRLLQQFGRTGQMLWQRAQGVDDRPVEIDRVRKSVGVEHTYPSDLMEEAAAQACLTELLQELHGRLQRHCCPERICRQGVKLKFADFQQTTVERSVQGWEPALFVRLLEEAWLRGAGRGVRLVGVSVGLPEGQAERQLDLPF</sequence>
<evidence type="ECO:0000256" key="12">
    <source>
        <dbReference type="ARBA" id="ARBA00023125"/>
    </source>
</evidence>
<dbReference type="SUPFAM" id="SSF100879">
    <property type="entry name" value="Lesion bypass DNA polymerase (Y-family), little finger domain"/>
    <property type="match status" value="1"/>
</dbReference>
<dbReference type="SUPFAM" id="SSF56672">
    <property type="entry name" value="DNA/RNA polymerases"/>
    <property type="match status" value="1"/>
</dbReference>
<dbReference type="HAMAP" id="MF_01113">
    <property type="entry name" value="DNApol_IV"/>
    <property type="match status" value="1"/>
</dbReference>
<organism evidence="17 18">
    <name type="scientific">Pseudaeromonas paramecii</name>
    <dbReference type="NCBI Taxonomy" id="2138166"/>
    <lineage>
        <taxon>Bacteria</taxon>
        <taxon>Pseudomonadati</taxon>
        <taxon>Pseudomonadota</taxon>
        <taxon>Gammaproteobacteria</taxon>
        <taxon>Aeromonadales</taxon>
        <taxon>Aeromonadaceae</taxon>
        <taxon>Pseudaeromonas</taxon>
    </lineage>
</organism>
<dbReference type="InterPro" id="IPR050116">
    <property type="entry name" value="DNA_polymerase-Y"/>
</dbReference>
<evidence type="ECO:0000256" key="15">
    <source>
        <dbReference type="HAMAP-Rule" id="MF_01113"/>
    </source>
</evidence>
<keyword evidence="6 15" id="KW-0548">Nucleotidyltransferase</keyword>
<evidence type="ECO:0000256" key="6">
    <source>
        <dbReference type="ARBA" id="ARBA00022695"/>
    </source>
</evidence>
<keyword evidence="11 15" id="KW-0239">DNA-directed DNA polymerase</keyword>
<dbReference type="InterPro" id="IPR017961">
    <property type="entry name" value="DNA_pol_Y-fam_little_finger"/>
</dbReference>
<comment type="caution">
    <text evidence="17">The sequence shown here is derived from an EMBL/GenBank/DDBJ whole genome shotgun (WGS) entry which is preliminary data.</text>
</comment>
<dbReference type="Gene3D" id="3.30.1490.100">
    <property type="entry name" value="DNA polymerase, Y-family, little finger domain"/>
    <property type="match status" value="1"/>
</dbReference>
<dbReference type="Gene3D" id="3.40.1170.60">
    <property type="match status" value="1"/>
</dbReference>
<keyword evidence="4 15" id="KW-0963">Cytoplasm</keyword>
<proteinExistence type="inferred from homology"/>
<dbReference type="Pfam" id="PF21999">
    <property type="entry name" value="IMS_HHH_1"/>
    <property type="match status" value="1"/>
</dbReference>
<keyword evidence="3 15" id="KW-0515">Mutator protein</keyword>
<keyword evidence="13 15" id="KW-0234">DNA repair</keyword>
<keyword evidence="5 15" id="KW-0808">Transferase</keyword>
<dbReference type="NCBIfam" id="NF002677">
    <property type="entry name" value="PRK02406.1"/>
    <property type="match status" value="1"/>
</dbReference>
<dbReference type="InterPro" id="IPR043502">
    <property type="entry name" value="DNA/RNA_pol_sf"/>
</dbReference>
<dbReference type="Gene3D" id="3.30.70.270">
    <property type="match status" value="1"/>
</dbReference>
<evidence type="ECO:0000256" key="11">
    <source>
        <dbReference type="ARBA" id="ARBA00022932"/>
    </source>
</evidence>
<evidence type="ECO:0000256" key="13">
    <source>
        <dbReference type="ARBA" id="ARBA00023204"/>
    </source>
</evidence>
<dbReference type="InterPro" id="IPR001126">
    <property type="entry name" value="UmuC"/>
</dbReference>
<evidence type="ECO:0000256" key="4">
    <source>
        <dbReference type="ARBA" id="ARBA00022490"/>
    </source>
</evidence>
<feature type="binding site" evidence="15">
    <location>
        <position position="103"/>
    </location>
    <ligand>
        <name>Mg(2+)</name>
        <dbReference type="ChEBI" id="CHEBI:18420"/>
    </ligand>
</feature>
<evidence type="ECO:0000256" key="1">
    <source>
        <dbReference type="ARBA" id="ARBA00004496"/>
    </source>
</evidence>
<evidence type="ECO:0000256" key="9">
    <source>
        <dbReference type="ARBA" id="ARBA00022763"/>
    </source>
</evidence>
<feature type="active site" evidence="15">
    <location>
        <position position="104"/>
    </location>
</feature>
<dbReference type="Pfam" id="PF11799">
    <property type="entry name" value="IMS_C"/>
    <property type="match status" value="1"/>
</dbReference>
<name>A0ABP8QEZ6_9GAMM</name>
<comment type="cofactor">
    <cofactor evidence="15">
        <name>Mg(2+)</name>
        <dbReference type="ChEBI" id="CHEBI:18420"/>
    </cofactor>
    <text evidence="15">Binds 2 magnesium ions per subunit.</text>
</comment>
<evidence type="ECO:0000256" key="2">
    <source>
        <dbReference type="ARBA" id="ARBA00010945"/>
    </source>
</evidence>
<evidence type="ECO:0000256" key="5">
    <source>
        <dbReference type="ARBA" id="ARBA00022679"/>
    </source>
</evidence>
<dbReference type="Pfam" id="PF00817">
    <property type="entry name" value="IMS"/>
    <property type="match status" value="1"/>
</dbReference>
<keyword evidence="8 15" id="KW-0479">Metal-binding</keyword>
<gene>
    <name evidence="15 17" type="primary">dinB</name>
    <name evidence="17" type="ORF">GCM10023095_22810</name>
</gene>
<protein>
    <recommendedName>
        <fullName evidence="15">DNA polymerase IV</fullName>
        <shortName evidence="15">Pol IV</shortName>
        <ecNumber evidence="15">2.7.7.7</ecNumber>
    </recommendedName>
</protein>
<reference evidence="18" key="1">
    <citation type="journal article" date="2019" name="Int. J. Syst. Evol. Microbiol.">
        <title>The Global Catalogue of Microorganisms (GCM) 10K type strain sequencing project: providing services to taxonomists for standard genome sequencing and annotation.</title>
        <authorList>
            <consortium name="The Broad Institute Genomics Platform"/>
            <consortium name="The Broad Institute Genome Sequencing Center for Infectious Disease"/>
            <person name="Wu L."/>
            <person name="Ma J."/>
        </authorList>
    </citation>
    <scope>NUCLEOTIDE SEQUENCE [LARGE SCALE GENOMIC DNA]</scope>
    <source>
        <strain evidence="18">JCM 32226</strain>
    </source>
</reference>
<dbReference type="InterPro" id="IPR022880">
    <property type="entry name" value="DNApol_IV"/>
</dbReference>
<dbReference type="PANTHER" id="PTHR11076:SF33">
    <property type="entry name" value="DNA POLYMERASE KAPPA"/>
    <property type="match status" value="1"/>
</dbReference>
<dbReference type="InterPro" id="IPR053848">
    <property type="entry name" value="IMS_HHH_1"/>
</dbReference>
<evidence type="ECO:0000313" key="17">
    <source>
        <dbReference type="EMBL" id="GAA4500686.1"/>
    </source>
</evidence>
<feature type="binding site" evidence="15">
    <location>
        <position position="8"/>
    </location>
    <ligand>
        <name>Mg(2+)</name>
        <dbReference type="ChEBI" id="CHEBI:18420"/>
    </ligand>
</feature>
<evidence type="ECO:0000256" key="3">
    <source>
        <dbReference type="ARBA" id="ARBA00022457"/>
    </source>
</evidence>
<comment type="function">
    <text evidence="15">Poorly processive, error-prone DNA polymerase involved in untargeted mutagenesis. Copies undamaged DNA at stalled replication forks, which arise in vivo from mismatched or misaligned primer ends. These misaligned primers can be extended by PolIV. Exhibits no 3'-5' exonuclease (proofreading) activity. May be involved in translesional synthesis, in conjunction with the beta clamp from PolIII.</text>
</comment>
<dbReference type="PANTHER" id="PTHR11076">
    <property type="entry name" value="DNA REPAIR POLYMERASE UMUC / TRANSFERASE FAMILY MEMBER"/>
    <property type="match status" value="1"/>
</dbReference>
<accession>A0ABP8QEZ6</accession>
<dbReference type="Proteomes" id="UP001501321">
    <property type="component" value="Unassembled WGS sequence"/>
</dbReference>
<evidence type="ECO:0000256" key="8">
    <source>
        <dbReference type="ARBA" id="ARBA00022723"/>
    </source>
</evidence>
<dbReference type="PROSITE" id="PS50173">
    <property type="entry name" value="UMUC"/>
    <property type="match status" value="1"/>
</dbReference>
<feature type="site" description="Substrate discrimination" evidence="15">
    <location>
        <position position="13"/>
    </location>
</feature>
<keyword evidence="9 15" id="KW-0227">DNA damage</keyword>
<dbReference type="Gene3D" id="1.10.150.20">
    <property type="entry name" value="5' to 3' exonuclease, C-terminal subdomain"/>
    <property type="match status" value="1"/>
</dbReference>
<dbReference type="RefSeq" id="WP_345013166.1">
    <property type="nucleotide sequence ID" value="NZ_BAABFC010000014.1"/>
</dbReference>
<keyword evidence="18" id="KW-1185">Reference proteome</keyword>
<feature type="domain" description="UmuC" evidence="16">
    <location>
        <begin position="4"/>
        <end position="185"/>
    </location>
</feature>
<keyword evidence="10 15" id="KW-0460">Magnesium</keyword>
<comment type="similarity">
    <text evidence="2 15">Belongs to the DNA polymerase type-Y family.</text>
</comment>
<comment type="catalytic activity">
    <reaction evidence="14 15">
        <text>DNA(n) + a 2'-deoxyribonucleoside 5'-triphosphate = DNA(n+1) + diphosphate</text>
        <dbReference type="Rhea" id="RHEA:22508"/>
        <dbReference type="Rhea" id="RHEA-COMP:17339"/>
        <dbReference type="Rhea" id="RHEA-COMP:17340"/>
        <dbReference type="ChEBI" id="CHEBI:33019"/>
        <dbReference type="ChEBI" id="CHEBI:61560"/>
        <dbReference type="ChEBI" id="CHEBI:173112"/>
        <dbReference type="EC" id="2.7.7.7"/>
    </reaction>
</comment>
<dbReference type="InterPro" id="IPR036775">
    <property type="entry name" value="DNA_pol_Y-fam_lit_finger_sf"/>
</dbReference>
<comment type="subunit">
    <text evidence="15">Monomer.</text>
</comment>
<evidence type="ECO:0000256" key="14">
    <source>
        <dbReference type="ARBA" id="ARBA00049244"/>
    </source>
</evidence>
<comment type="subcellular location">
    <subcellularLocation>
        <location evidence="1 15">Cytoplasm</location>
    </subcellularLocation>
</comment>
<dbReference type="EC" id="2.7.7.7" evidence="15"/>